<dbReference type="PANTHER" id="PTHR33327:SF3">
    <property type="entry name" value="RNA-DIRECTED DNA POLYMERASE"/>
    <property type="match status" value="1"/>
</dbReference>
<dbReference type="KEGG" id="bman:114246504"/>
<dbReference type="Pfam" id="PF23055">
    <property type="entry name" value="DUF7041"/>
    <property type="match status" value="1"/>
</dbReference>
<keyword evidence="3" id="KW-1185">Reference proteome</keyword>
<evidence type="ECO:0000256" key="1">
    <source>
        <dbReference type="SAM" id="MobiDB-lite"/>
    </source>
</evidence>
<evidence type="ECO:0000313" key="3">
    <source>
        <dbReference type="Proteomes" id="UP000504629"/>
    </source>
</evidence>
<feature type="region of interest" description="Disordered" evidence="1">
    <location>
        <begin position="1"/>
        <end position="27"/>
    </location>
</feature>
<proteinExistence type="predicted"/>
<feature type="domain" description="DUF7041" evidence="2">
    <location>
        <begin position="48"/>
        <end position="131"/>
    </location>
</feature>
<dbReference type="AlphaFoldDB" id="A0A6J2K3H4"/>
<reference evidence="4" key="1">
    <citation type="submission" date="2025-08" db="UniProtKB">
        <authorList>
            <consortium name="RefSeq"/>
        </authorList>
    </citation>
    <scope>IDENTIFICATION</scope>
    <source>
        <tissue evidence="4">Silk gland</tissue>
    </source>
</reference>
<gene>
    <name evidence="4" type="primary">LOC114246504</name>
</gene>
<accession>A0A6J2K3H4</accession>
<organism evidence="3 4">
    <name type="scientific">Bombyx mandarina</name>
    <name type="common">Wild silk moth</name>
    <name type="synonym">Wild silkworm</name>
    <dbReference type="NCBI Taxonomy" id="7092"/>
    <lineage>
        <taxon>Eukaryota</taxon>
        <taxon>Metazoa</taxon>
        <taxon>Ecdysozoa</taxon>
        <taxon>Arthropoda</taxon>
        <taxon>Hexapoda</taxon>
        <taxon>Insecta</taxon>
        <taxon>Pterygota</taxon>
        <taxon>Neoptera</taxon>
        <taxon>Endopterygota</taxon>
        <taxon>Lepidoptera</taxon>
        <taxon>Glossata</taxon>
        <taxon>Ditrysia</taxon>
        <taxon>Bombycoidea</taxon>
        <taxon>Bombycidae</taxon>
        <taxon>Bombycinae</taxon>
        <taxon>Bombyx</taxon>
    </lineage>
</organism>
<feature type="compositionally biased region" description="Basic residues" evidence="1">
    <location>
        <begin position="249"/>
        <end position="263"/>
    </location>
</feature>
<dbReference type="OrthoDB" id="6260718at2759"/>
<feature type="compositionally biased region" description="Polar residues" evidence="1">
    <location>
        <begin position="1"/>
        <end position="15"/>
    </location>
</feature>
<dbReference type="GeneID" id="114246504"/>
<dbReference type="RefSeq" id="XP_028034844.1">
    <property type="nucleotide sequence ID" value="XM_028179043.1"/>
</dbReference>
<name>A0A6J2K3H4_BOMMA</name>
<protein>
    <submittedName>
        <fullName evidence="4">Uncharacterized protein LOC114246504</fullName>
    </submittedName>
</protein>
<dbReference type="Proteomes" id="UP000504629">
    <property type="component" value="Unplaced"/>
</dbReference>
<feature type="region of interest" description="Disordered" evidence="1">
    <location>
        <begin position="239"/>
        <end position="264"/>
    </location>
</feature>
<dbReference type="InterPro" id="IPR055469">
    <property type="entry name" value="DUF7041"/>
</dbReference>
<evidence type="ECO:0000313" key="4">
    <source>
        <dbReference type="RefSeq" id="XP_028034844.1"/>
    </source>
</evidence>
<dbReference type="PANTHER" id="PTHR33327">
    <property type="entry name" value="ENDONUCLEASE"/>
    <property type="match status" value="1"/>
</dbReference>
<evidence type="ECO:0000259" key="2">
    <source>
        <dbReference type="Pfam" id="PF23055"/>
    </source>
</evidence>
<sequence>MSSSDSVETASSHGGSSVKPRRTKKMRVSTVHDNDILPSDIRKFNLKVPPFSPEDPEIWFALLEGQFENYGITEDHIKFNNVITNIDIPHAKAVKDIIVHPPTSNRYEKIKSELIRRLSASHEKKVKQLLTHEELGDRKPSQFLRHLMDLAGPSVPHEFIRTIWSNRLPNSIQTVLASQPTHSLEQLSDLADRIQEITSPCNVAATSTCGTSSASQSSEIVELRKMVERLALKLEDQTRATNCSQNRSNRTRPRWRSTSRSRTRSASNYRRYPVCWYHAKFRAKASKCQKPCDYNEAGNATGSR</sequence>